<protein>
    <submittedName>
        <fullName evidence="1">Putative mucin-5ac</fullName>
    </submittedName>
</protein>
<proteinExistence type="evidence at transcript level"/>
<dbReference type="EMBL" id="GANP01014600">
    <property type="protein sequence ID" value="JAB69868.1"/>
    <property type="molecule type" value="mRNA"/>
</dbReference>
<reference evidence="1" key="1">
    <citation type="journal article" date="2015" name="Sci. Rep.">
        <title>Tissue- and time-dependent transcription in Ixodes ricinus salivary glands and midguts when blood feeding on the vertebrate host.</title>
        <authorList>
            <person name="Kotsyfakis M."/>
            <person name="Schwarz A."/>
            <person name="Erhart J."/>
            <person name="Ribeiro J.M."/>
        </authorList>
    </citation>
    <scope>NUCLEOTIDE SEQUENCE</scope>
    <source>
        <tissue evidence="1">Salivary gland and midgut</tissue>
    </source>
</reference>
<name>V5HA21_IXORI</name>
<accession>V5HA21</accession>
<feature type="non-terminal residue" evidence="1">
    <location>
        <position position="324"/>
    </location>
</feature>
<organism evidence="1">
    <name type="scientific">Ixodes ricinus</name>
    <name type="common">Common tick</name>
    <name type="synonym">Acarus ricinus</name>
    <dbReference type="NCBI Taxonomy" id="34613"/>
    <lineage>
        <taxon>Eukaryota</taxon>
        <taxon>Metazoa</taxon>
        <taxon>Ecdysozoa</taxon>
        <taxon>Arthropoda</taxon>
        <taxon>Chelicerata</taxon>
        <taxon>Arachnida</taxon>
        <taxon>Acari</taxon>
        <taxon>Parasitiformes</taxon>
        <taxon>Ixodida</taxon>
        <taxon>Ixodoidea</taxon>
        <taxon>Ixodidae</taxon>
        <taxon>Ixodinae</taxon>
        <taxon>Ixodes</taxon>
    </lineage>
</organism>
<dbReference type="AlphaFoldDB" id="V5HA21"/>
<evidence type="ECO:0000313" key="1">
    <source>
        <dbReference type="EMBL" id="JAB69868.1"/>
    </source>
</evidence>
<sequence>MPNSLSSSPMIFTASGTSPFCSLVPATSVCTGGGGSAPAGATSPMLLLQTGGTTSSALPVTTSGVPTSVPNNVVIQSVSAAATNSHGTRPLVSIAPAKSAVRVSAPSSVTVQAASSTGTSTFTTTAPITPQNIVLPPFNCLPGGGGPIILVPVNSLSQRPPGSTPIQGNQVPIIMSVESLRRNTGHTPILKRPPTYEELQAELSKLQSQAATNCQEMGECNKKLIKVKASLAKQTEQLGKFLNMDQVECVQRLPGEKVKWTQKTLAFALEVYSCSPPVYKKLLDSHYPLPPELALKKYCLDSGVKEGVPTELFSLEEVATEDED</sequence>